<keyword evidence="4" id="KW-1185">Reference proteome</keyword>
<reference evidence="4" key="1">
    <citation type="submission" date="2016-04" db="EMBL/GenBank/DDBJ databases">
        <title>Draft genome sequence of Paludibacter jiangxiensis strain NM7.</title>
        <authorList>
            <person name="Qiu Y."/>
            <person name="Matsuura N."/>
            <person name="Ohashi A."/>
            <person name="Tourlousse M.D."/>
            <person name="Sekiguchi Y."/>
        </authorList>
    </citation>
    <scope>NUCLEOTIDE SEQUENCE [LARGE SCALE GENOMIC DNA]</scope>
    <source>
        <strain evidence="4">NM7</strain>
    </source>
</reference>
<accession>A0A161LED7</accession>
<evidence type="ECO:0000313" key="3">
    <source>
        <dbReference type="EMBL" id="GAT62597.1"/>
    </source>
</evidence>
<dbReference type="PRINTS" id="PR00081">
    <property type="entry name" value="GDHRDH"/>
</dbReference>
<dbReference type="InterPro" id="IPR036291">
    <property type="entry name" value="NAD(P)-bd_dom_sf"/>
</dbReference>
<dbReference type="Pfam" id="PF00106">
    <property type="entry name" value="adh_short"/>
    <property type="match status" value="1"/>
</dbReference>
<sequence length="238" mass="26313">MQKIIVLGATSGIGREVAKIYAGKGCLVGITGRRQELLHELEQEAADRYVAASFDISDIASVETHLAALVDRLGGLDLLVLSSGYGKRNSELVSEPEQLAIKTDVAGFTAVVDWAFRYFKQQQHGHIVAISSIAGLRGNRFSPAYSASKSYNMIYMQSLRQLAHHQKLNIQITDIRPGFVDTCMAQGEGVFWSAPVPKAAAQIVKAVEQKKDIVYVTKRWRLIAMVVKLIPRVIFERI</sequence>
<dbReference type="EMBL" id="BDCR01000002">
    <property type="protein sequence ID" value="GAT62597.1"/>
    <property type="molecule type" value="Genomic_DNA"/>
</dbReference>
<proteinExistence type="inferred from homology"/>
<dbReference type="Gene3D" id="3.40.50.720">
    <property type="entry name" value="NAD(P)-binding Rossmann-like Domain"/>
    <property type="match status" value="1"/>
</dbReference>
<reference evidence="4" key="2">
    <citation type="journal article" date="2017" name="Genome Announc.">
        <title>Draft genome sequence of Paludibacter jiangxiensis NM7(T), a propionate-producing fermentative bacterium.</title>
        <authorList>
            <person name="Qiu Y.-L."/>
            <person name="Tourlousse D.M."/>
            <person name="Matsuura N."/>
            <person name="Ohashi A."/>
            <person name="Sekiguchi Y."/>
        </authorList>
    </citation>
    <scope>NUCLEOTIDE SEQUENCE [LARGE SCALE GENOMIC DNA]</scope>
    <source>
        <strain evidence="4">NM7</strain>
    </source>
</reference>
<dbReference type="PANTHER" id="PTHR44196">
    <property type="entry name" value="DEHYDROGENASE/REDUCTASE SDR FAMILY MEMBER 7B"/>
    <property type="match status" value="1"/>
</dbReference>
<dbReference type="STRING" id="681398.PJIAN_2156"/>
<organism evidence="3 4">
    <name type="scientific">Paludibacter jiangxiensis</name>
    <dbReference type="NCBI Taxonomy" id="681398"/>
    <lineage>
        <taxon>Bacteria</taxon>
        <taxon>Pseudomonadati</taxon>
        <taxon>Bacteroidota</taxon>
        <taxon>Bacteroidia</taxon>
        <taxon>Bacteroidales</taxon>
        <taxon>Paludibacteraceae</taxon>
        <taxon>Paludibacter</taxon>
    </lineage>
</organism>
<dbReference type="Proteomes" id="UP000076586">
    <property type="component" value="Unassembled WGS sequence"/>
</dbReference>
<dbReference type="PANTHER" id="PTHR44196:SF3">
    <property type="entry name" value="SHORT CHAIN DEHYDROGENASE FAMILY PROTEIN"/>
    <property type="match status" value="1"/>
</dbReference>
<keyword evidence="2" id="KW-0560">Oxidoreductase</keyword>
<evidence type="ECO:0000256" key="2">
    <source>
        <dbReference type="ARBA" id="ARBA00023002"/>
    </source>
</evidence>
<dbReference type="GO" id="GO:0016491">
    <property type="term" value="F:oxidoreductase activity"/>
    <property type="evidence" value="ECO:0007669"/>
    <property type="project" value="UniProtKB-KW"/>
</dbReference>
<gene>
    <name evidence="3" type="ORF">PJIAN_2156</name>
</gene>
<dbReference type="GO" id="GO:0016020">
    <property type="term" value="C:membrane"/>
    <property type="evidence" value="ECO:0007669"/>
    <property type="project" value="TreeGrafter"/>
</dbReference>
<dbReference type="RefSeq" id="WP_068703031.1">
    <property type="nucleotide sequence ID" value="NZ_BDCR01000002.1"/>
</dbReference>
<evidence type="ECO:0000256" key="1">
    <source>
        <dbReference type="ARBA" id="ARBA00006484"/>
    </source>
</evidence>
<dbReference type="OrthoDB" id="822355at2"/>
<comment type="similarity">
    <text evidence="1">Belongs to the short-chain dehydrogenases/reductases (SDR) family.</text>
</comment>
<name>A0A161LED7_9BACT</name>
<evidence type="ECO:0000313" key="4">
    <source>
        <dbReference type="Proteomes" id="UP000076586"/>
    </source>
</evidence>
<comment type="caution">
    <text evidence="3">The sequence shown here is derived from an EMBL/GenBank/DDBJ whole genome shotgun (WGS) entry which is preliminary data.</text>
</comment>
<protein>
    <submittedName>
        <fullName evidence="3">Short-chain dehydrogenase</fullName>
    </submittedName>
</protein>
<dbReference type="AlphaFoldDB" id="A0A161LED7"/>
<dbReference type="SUPFAM" id="SSF51735">
    <property type="entry name" value="NAD(P)-binding Rossmann-fold domains"/>
    <property type="match status" value="1"/>
</dbReference>
<dbReference type="InterPro" id="IPR002347">
    <property type="entry name" value="SDR_fam"/>
</dbReference>